<evidence type="ECO:0000259" key="3">
    <source>
        <dbReference type="Pfam" id="PF20152"/>
    </source>
</evidence>
<evidence type="ECO:0000313" key="5">
    <source>
        <dbReference type="Proteomes" id="UP000518752"/>
    </source>
</evidence>
<evidence type="ECO:0000256" key="2">
    <source>
        <dbReference type="SAM" id="Phobius"/>
    </source>
</evidence>
<keyword evidence="2" id="KW-1133">Transmembrane helix</keyword>
<dbReference type="PANTHER" id="PTHR40465">
    <property type="entry name" value="CHROMOSOME 1, WHOLE GENOME SHOTGUN SEQUENCE"/>
    <property type="match status" value="1"/>
</dbReference>
<dbReference type="PANTHER" id="PTHR40465:SF1">
    <property type="entry name" value="DUF6534 DOMAIN-CONTAINING PROTEIN"/>
    <property type="match status" value="1"/>
</dbReference>
<dbReference type="Proteomes" id="UP000518752">
    <property type="component" value="Unassembled WGS sequence"/>
</dbReference>
<feature type="transmembrane region" description="Helical" evidence="2">
    <location>
        <begin position="126"/>
        <end position="149"/>
    </location>
</feature>
<feature type="transmembrane region" description="Helical" evidence="2">
    <location>
        <begin position="21"/>
        <end position="46"/>
    </location>
</feature>
<dbReference type="Pfam" id="PF20152">
    <property type="entry name" value="DUF6534"/>
    <property type="match status" value="1"/>
</dbReference>
<organism evidence="4 5">
    <name type="scientific">Collybiopsis confluens</name>
    <dbReference type="NCBI Taxonomy" id="2823264"/>
    <lineage>
        <taxon>Eukaryota</taxon>
        <taxon>Fungi</taxon>
        <taxon>Dikarya</taxon>
        <taxon>Basidiomycota</taxon>
        <taxon>Agaricomycotina</taxon>
        <taxon>Agaricomycetes</taxon>
        <taxon>Agaricomycetidae</taxon>
        <taxon>Agaricales</taxon>
        <taxon>Marasmiineae</taxon>
        <taxon>Omphalotaceae</taxon>
        <taxon>Collybiopsis</taxon>
    </lineage>
</organism>
<feature type="domain" description="DUF6534" evidence="3">
    <location>
        <begin position="67"/>
        <end position="151"/>
    </location>
</feature>
<comment type="caution">
    <text evidence="4">The sequence shown here is derived from an EMBL/GenBank/DDBJ whole genome shotgun (WGS) entry which is preliminary data.</text>
</comment>
<reference evidence="4 5" key="1">
    <citation type="journal article" date="2020" name="ISME J.">
        <title>Uncovering the hidden diversity of litter-decomposition mechanisms in mushroom-forming fungi.</title>
        <authorList>
            <person name="Floudas D."/>
            <person name="Bentzer J."/>
            <person name="Ahren D."/>
            <person name="Johansson T."/>
            <person name="Persson P."/>
            <person name="Tunlid A."/>
        </authorList>
    </citation>
    <scope>NUCLEOTIDE SEQUENCE [LARGE SCALE GENOMIC DNA]</scope>
    <source>
        <strain evidence="4 5">CBS 406.79</strain>
    </source>
</reference>
<evidence type="ECO:0000313" key="4">
    <source>
        <dbReference type="EMBL" id="KAF5384025.1"/>
    </source>
</evidence>
<evidence type="ECO:0000256" key="1">
    <source>
        <dbReference type="SAM" id="MobiDB-lite"/>
    </source>
</evidence>
<feature type="compositionally biased region" description="Basic and acidic residues" evidence="1">
    <location>
        <begin position="224"/>
        <end position="234"/>
    </location>
</feature>
<sequence length="243" mass="27246">MSVNTFYGWRIHKLSKRNWWLTGPIFGLSIARLALGLASTIEMIVLGTFPKFAAHFKIVFTAGLVLSALTDVVISCARYYYLRNLKEGYSATQEVVDAVVVFTINDGILTCAVVIVTVWMVMPNNFVYLGLYFCISKLYSNSALATLNLRNWYRHRPRPLGLSMLRTTASTRLHNGDVPVANQILPSPTMRKPALSGNDPDRMEVFIDRRVEYNVGDLLRESETDLDGSLKKPEMTAASDSDI</sequence>
<keyword evidence="2" id="KW-0472">Membrane</keyword>
<feature type="region of interest" description="Disordered" evidence="1">
    <location>
        <begin position="224"/>
        <end position="243"/>
    </location>
</feature>
<name>A0A8H5HIP8_9AGAR</name>
<dbReference type="EMBL" id="JAACJN010000045">
    <property type="protein sequence ID" value="KAF5384025.1"/>
    <property type="molecule type" value="Genomic_DNA"/>
</dbReference>
<feature type="transmembrane region" description="Helical" evidence="2">
    <location>
        <begin position="95"/>
        <end position="120"/>
    </location>
</feature>
<accession>A0A8H5HIP8</accession>
<proteinExistence type="predicted"/>
<feature type="transmembrane region" description="Helical" evidence="2">
    <location>
        <begin position="52"/>
        <end position="74"/>
    </location>
</feature>
<protein>
    <recommendedName>
        <fullName evidence="3">DUF6534 domain-containing protein</fullName>
    </recommendedName>
</protein>
<dbReference type="InterPro" id="IPR045339">
    <property type="entry name" value="DUF6534"/>
</dbReference>
<dbReference type="OrthoDB" id="3206554at2759"/>
<gene>
    <name evidence="4" type="ORF">D9757_006942</name>
</gene>
<dbReference type="AlphaFoldDB" id="A0A8H5HIP8"/>
<keyword evidence="5" id="KW-1185">Reference proteome</keyword>
<keyword evidence="2" id="KW-0812">Transmembrane</keyword>